<evidence type="ECO:0000256" key="4">
    <source>
        <dbReference type="ARBA" id="ARBA00023098"/>
    </source>
</evidence>
<keyword evidence="3 10" id="KW-0378">Hydrolase</keyword>
<evidence type="ECO:0000256" key="5">
    <source>
        <dbReference type="ARBA" id="ARBA00050943"/>
    </source>
</evidence>
<keyword evidence="4" id="KW-0443">Lipid metabolism</keyword>
<dbReference type="GO" id="GO:0047617">
    <property type="term" value="F:fatty acyl-CoA hydrolase activity"/>
    <property type="evidence" value="ECO:0007669"/>
    <property type="project" value="UniProtKB-EC"/>
</dbReference>
<dbReference type="RefSeq" id="WP_179446189.1">
    <property type="nucleotide sequence ID" value="NZ_JACBZS010000001.1"/>
</dbReference>
<comment type="similarity">
    <text evidence="1">Belongs to the C/M/P thioester hydrolase family.</text>
</comment>
<dbReference type="InterPro" id="IPR042171">
    <property type="entry name" value="Acyl-CoA_hotdog"/>
</dbReference>
<comment type="catalytic activity">
    <reaction evidence="5">
        <text>a fatty acyl-CoA + H2O = a fatty acid + CoA + H(+)</text>
        <dbReference type="Rhea" id="RHEA:16781"/>
        <dbReference type="ChEBI" id="CHEBI:15377"/>
        <dbReference type="ChEBI" id="CHEBI:15378"/>
        <dbReference type="ChEBI" id="CHEBI:28868"/>
        <dbReference type="ChEBI" id="CHEBI:57287"/>
        <dbReference type="ChEBI" id="CHEBI:77636"/>
        <dbReference type="EC" id="3.1.2.20"/>
    </reaction>
    <physiologicalReaction direction="left-to-right" evidence="5">
        <dbReference type="Rhea" id="RHEA:16782"/>
    </physiologicalReaction>
</comment>
<dbReference type="Proteomes" id="UP000527616">
    <property type="component" value="Unassembled WGS sequence"/>
</dbReference>
<organism evidence="10 11">
    <name type="scientific">Naumannella cuiyingiana</name>
    <dbReference type="NCBI Taxonomy" id="1347891"/>
    <lineage>
        <taxon>Bacteria</taxon>
        <taxon>Bacillati</taxon>
        <taxon>Actinomycetota</taxon>
        <taxon>Actinomycetes</taxon>
        <taxon>Propionibacteriales</taxon>
        <taxon>Propionibacteriaceae</taxon>
        <taxon>Naumannella</taxon>
    </lineage>
</organism>
<dbReference type="InterPro" id="IPR003703">
    <property type="entry name" value="Acyl_CoA_thio"/>
</dbReference>
<evidence type="ECO:0000256" key="7">
    <source>
        <dbReference type="ARBA" id="ARBA00079653"/>
    </source>
</evidence>
<evidence type="ECO:0000313" key="10">
    <source>
        <dbReference type="EMBL" id="NYI72533.1"/>
    </source>
</evidence>
<dbReference type="GO" id="GO:0009062">
    <property type="term" value="P:fatty acid catabolic process"/>
    <property type="evidence" value="ECO:0007669"/>
    <property type="project" value="TreeGrafter"/>
</dbReference>
<evidence type="ECO:0000256" key="3">
    <source>
        <dbReference type="ARBA" id="ARBA00022801"/>
    </source>
</evidence>
<feature type="domain" description="Acyl-CoA thioesterase-like N-terminal HotDog" evidence="9">
    <location>
        <begin position="33"/>
        <end position="109"/>
    </location>
</feature>
<reference evidence="10 11" key="1">
    <citation type="submission" date="2020-07" db="EMBL/GenBank/DDBJ databases">
        <title>Sequencing the genomes of 1000 actinobacteria strains.</title>
        <authorList>
            <person name="Klenk H.-P."/>
        </authorList>
    </citation>
    <scope>NUCLEOTIDE SEQUENCE [LARGE SCALE GENOMIC DNA]</scope>
    <source>
        <strain evidence="10 11">DSM 103164</strain>
    </source>
</reference>
<dbReference type="Gene3D" id="2.40.160.210">
    <property type="entry name" value="Acyl-CoA thioesterase, double hotdog domain"/>
    <property type="match status" value="1"/>
</dbReference>
<dbReference type="Pfam" id="PF13622">
    <property type="entry name" value="4HBT_3"/>
    <property type="match status" value="1"/>
</dbReference>
<evidence type="ECO:0000259" key="8">
    <source>
        <dbReference type="Pfam" id="PF02551"/>
    </source>
</evidence>
<dbReference type="PANTHER" id="PTHR11066">
    <property type="entry name" value="ACYL-COA THIOESTERASE"/>
    <property type="match status" value="1"/>
</dbReference>
<gene>
    <name evidence="10" type="ORF">GGQ54_003093</name>
</gene>
<dbReference type="InterPro" id="IPR049449">
    <property type="entry name" value="TesB_ACOT8-like_N"/>
</dbReference>
<dbReference type="CDD" id="cd03445">
    <property type="entry name" value="Thioesterase_II_repeat2"/>
    <property type="match status" value="1"/>
</dbReference>
<evidence type="ECO:0000259" key="9">
    <source>
        <dbReference type="Pfam" id="PF13622"/>
    </source>
</evidence>
<dbReference type="CDD" id="cd03444">
    <property type="entry name" value="Thioesterase_II_repeat1"/>
    <property type="match status" value="1"/>
</dbReference>
<dbReference type="InterPro" id="IPR025652">
    <property type="entry name" value="TesB_C"/>
</dbReference>
<feature type="domain" description="Acyl-CoA thioesterase 2 C-terminal" evidence="8">
    <location>
        <begin position="179"/>
        <end position="284"/>
    </location>
</feature>
<protein>
    <recommendedName>
        <fullName evidence="6">Acyl-CoA thioesterase 2</fullName>
    </recommendedName>
    <alternativeName>
        <fullName evidence="7">Thioesterase II</fullName>
    </alternativeName>
</protein>
<dbReference type="SUPFAM" id="SSF54637">
    <property type="entry name" value="Thioesterase/thiol ester dehydrase-isomerase"/>
    <property type="match status" value="2"/>
</dbReference>
<dbReference type="EMBL" id="JACBZS010000001">
    <property type="protein sequence ID" value="NYI72533.1"/>
    <property type="molecule type" value="Genomic_DNA"/>
</dbReference>
<comment type="caution">
    <text evidence="10">The sequence shown here is derived from an EMBL/GenBank/DDBJ whole genome shotgun (WGS) entry which is preliminary data.</text>
</comment>
<evidence type="ECO:0000313" key="11">
    <source>
        <dbReference type="Proteomes" id="UP000527616"/>
    </source>
</evidence>
<evidence type="ECO:0000256" key="6">
    <source>
        <dbReference type="ARBA" id="ARBA00071120"/>
    </source>
</evidence>
<evidence type="ECO:0000256" key="2">
    <source>
        <dbReference type="ARBA" id="ARBA00011881"/>
    </source>
</evidence>
<accession>A0A7Z0DBP8</accession>
<sequence>MPTNMAELAQLLDLEEIEVGLFRGAQPRTERQRAFGGQVLAQALMAASRTVPQERLMHSLHAYFLRPGRTTTPIIYDVEATRDGGSFSSRRVLARQNGAVIFTMSGSFHLPEPGLEHADVMPADVPAPEDCPHLAEVQQRLTGRSPLTWQSEFGVLDFRLAGSTQPGGGIVDPEHPARARVWMKVNEPLPAAAAGREAVWNQAILAYASDLTLLAAALVPHGATREGLQMASLDHSMWFHRPFSVEDWLLYDQTSPSASGAVGLSTGRIFQSGALVASVAQEGLIRPKSREARAPAQG</sequence>
<dbReference type="FunFam" id="2.40.160.210:FF:000001">
    <property type="entry name" value="Acyl-CoA thioesterase II"/>
    <property type="match status" value="1"/>
</dbReference>
<evidence type="ECO:0000256" key="1">
    <source>
        <dbReference type="ARBA" id="ARBA00006538"/>
    </source>
</evidence>
<dbReference type="GO" id="GO:0006637">
    <property type="term" value="P:acyl-CoA metabolic process"/>
    <property type="evidence" value="ECO:0007669"/>
    <property type="project" value="InterPro"/>
</dbReference>
<dbReference type="InterPro" id="IPR029069">
    <property type="entry name" value="HotDog_dom_sf"/>
</dbReference>
<dbReference type="PANTHER" id="PTHR11066:SF34">
    <property type="entry name" value="ACYL-COENZYME A THIOESTERASE 8"/>
    <property type="match status" value="1"/>
</dbReference>
<dbReference type="AlphaFoldDB" id="A0A7Z0DBP8"/>
<name>A0A7Z0DBP8_9ACTN</name>
<dbReference type="Pfam" id="PF02551">
    <property type="entry name" value="Acyl_CoA_thio"/>
    <property type="match status" value="1"/>
</dbReference>
<proteinExistence type="inferred from homology"/>
<comment type="subunit">
    <text evidence="2">Homotetramer.</text>
</comment>
<keyword evidence="11" id="KW-1185">Reference proteome</keyword>